<comment type="caution">
    <text evidence="2">The sequence shown here is derived from an EMBL/GenBank/DDBJ whole genome shotgun (WGS) entry which is preliminary data.</text>
</comment>
<accession>A0ABT8BRS1</accession>
<evidence type="ECO:0000313" key="3">
    <source>
        <dbReference type="Proteomes" id="UP001238540"/>
    </source>
</evidence>
<dbReference type="RefSeq" id="WP_170883774.1">
    <property type="nucleotide sequence ID" value="NZ_JABEYA020000025.1"/>
</dbReference>
<dbReference type="Proteomes" id="UP001238540">
    <property type="component" value="Unassembled WGS sequence"/>
</dbReference>
<keyword evidence="3" id="KW-1185">Reference proteome</keyword>
<dbReference type="EMBL" id="JAUFQC010000001">
    <property type="protein sequence ID" value="MDN3608827.1"/>
    <property type="molecule type" value="Genomic_DNA"/>
</dbReference>
<gene>
    <name evidence="2" type="ORF">QWZ16_03595</name>
</gene>
<sequence length="161" mass="18094">MFKNKHFVVALLIAPILSILAYVATDMAVSEPPQVAKEGETYQLVSQSNCRYTSGLCDMKNGDFKIKFRSEKLTATDLELSLHAAYPLQGVKVSLVDQQGDDQHPIDMQPRNPSEQDWHVRLPAPLSSESWLRVAVQSQGTLYYGQTQTTFVKYETLLSDQ</sequence>
<evidence type="ECO:0000256" key="1">
    <source>
        <dbReference type="SAM" id="SignalP"/>
    </source>
</evidence>
<proteinExistence type="predicted"/>
<organism evidence="2 3">
    <name type="scientific">Vibrio ostreicida</name>
    <dbReference type="NCBI Taxonomy" id="526588"/>
    <lineage>
        <taxon>Bacteria</taxon>
        <taxon>Pseudomonadati</taxon>
        <taxon>Pseudomonadota</taxon>
        <taxon>Gammaproteobacteria</taxon>
        <taxon>Vibrionales</taxon>
        <taxon>Vibrionaceae</taxon>
        <taxon>Vibrio</taxon>
    </lineage>
</organism>
<evidence type="ECO:0008006" key="4">
    <source>
        <dbReference type="Google" id="ProtNLM"/>
    </source>
</evidence>
<keyword evidence="1" id="KW-0732">Signal</keyword>
<name>A0ABT8BRS1_9VIBR</name>
<feature type="signal peptide" evidence="1">
    <location>
        <begin position="1"/>
        <end position="21"/>
    </location>
</feature>
<protein>
    <recommendedName>
        <fullName evidence="4">Secreted protein</fullName>
    </recommendedName>
</protein>
<feature type="chain" id="PRO_5046669849" description="Secreted protein" evidence="1">
    <location>
        <begin position="22"/>
        <end position="161"/>
    </location>
</feature>
<evidence type="ECO:0000313" key="2">
    <source>
        <dbReference type="EMBL" id="MDN3608827.1"/>
    </source>
</evidence>
<reference evidence="3" key="1">
    <citation type="journal article" date="2019" name="Int. J. Syst. Evol. Microbiol.">
        <title>The Global Catalogue of Microorganisms (GCM) 10K type strain sequencing project: providing services to taxonomists for standard genome sequencing and annotation.</title>
        <authorList>
            <consortium name="The Broad Institute Genomics Platform"/>
            <consortium name="The Broad Institute Genome Sequencing Center for Infectious Disease"/>
            <person name="Wu L."/>
            <person name="Ma J."/>
        </authorList>
    </citation>
    <scope>NUCLEOTIDE SEQUENCE [LARGE SCALE GENOMIC DNA]</scope>
    <source>
        <strain evidence="3">CECT 7398</strain>
    </source>
</reference>